<feature type="chain" id="PRO_5002975469" evidence="1">
    <location>
        <begin position="27"/>
        <end position="94"/>
    </location>
</feature>
<proteinExistence type="evidence at transcript level"/>
<evidence type="ECO:0000256" key="1">
    <source>
        <dbReference type="SAM" id="SignalP"/>
    </source>
</evidence>
<dbReference type="InterPro" id="IPR036058">
    <property type="entry name" value="Kazal_dom_sf"/>
</dbReference>
<accession>C6ZQX9</accession>
<dbReference type="PROSITE" id="PS51465">
    <property type="entry name" value="KAZAL_2"/>
    <property type="match status" value="1"/>
</dbReference>
<name>C6ZQX9_OCHTR</name>
<dbReference type="PROSITE" id="PS00282">
    <property type="entry name" value="KAZAL_1"/>
    <property type="match status" value="1"/>
</dbReference>
<dbReference type="SMART" id="SM00280">
    <property type="entry name" value="KAZAL"/>
    <property type="match status" value="1"/>
</dbReference>
<feature type="domain" description="Kazal-like" evidence="2">
    <location>
        <begin position="29"/>
        <end position="82"/>
    </location>
</feature>
<protein>
    <submittedName>
        <fullName evidence="3">Salivary Kazal 2</fullName>
    </submittedName>
</protein>
<dbReference type="CDD" id="cd00104">
    <property type="entry name" value="KAZAL_FS"/>
    <property type="match status" value="1"/>
</dbReference>
<keyword evidence="1" id="KW-0732">Signal</keyword>
<dbReference type="InterPro" id="IPR053265">
    <property type="entry name" value="Serpin"/>
</dbReference>
<dbReference type="PANTHER" id="PTHR21131:SF0">
    <property type="entry name" value="GEO10195P1-RELATED"/>
    <property type="match status" value="1"/>
</dbReference>
<dbReference type="EMBL" id="EZ114930">
    <property type="protein sequence ID" value="ACU30983.1"/>
    <property type="molecule type" value="mRNA"/>
</dbReference>
<reference evidence="3" key="1">
    <citation type="journal article" date="2010" name="J. Med. Entomol.">
        <title>The salivary gland transcriptome of the eastern tree hole mosquito, Ochlerotatus triseriatus.</title>
        <authorList>
            <person name="Calvo E."/>
            <person name="Sanchez-Vargas I."/>
            <person name="Kotsyfakis M."/>
            <person name="Favreau A.J."/>
            <person name="Barbian K.D."/>
            <person name="Pham V.M."/>
            <person name="Olson K.E."/>
            <person name="Ribeiro J.M."/>
        </authorList>
    </citation>
    <scope>NUCLEOTIDE SEQUENCE</scope>
    <source>
        <tissue evidence="3">Salivary glands</tissue>
    </source>
</reference>
<dbReference type="InterPro" id="IPR002350">
    <property type="entry name" value="Kazal_dom"/>
</dbReference>
<dbReference type="Gene3D" id="3.30.60.30">
    <property type="match status" value="1"/>
</dbReference>
<evidence type="ECO:0000259" key="2">
    <source>
        <dbReference type="PROSITE" id="PS51465"/>
    </source>
</evidence>
<dbReference type="GO" id="GO:0005615">
    <property type="term" value="C:extracellular space"/>
    <property type="evidence" value="ECO:0007669"/>
    <property type="project" value="TreeGrafter"/>
</dbReference>
<dbReference type="AlphaFoldDB" id="C6ZQX9"/>
<evidence type="ECO:0000313" key="3">
    <source>
        <dbReference type="EMBL" id="ACU30983.1"/>
    </source>
</evidence>
<dbReference type="SUPFAM" id="SSF100895">
    <property type="entry name" value="Kazal-type serine protease inhibitors"/>
    <property type="match status" value="1"/>
</dbReference>
<organism evidence="3">
    <name type="scientific">Ochlerotatus triseriatus</name>
    <name type="common">Eastern treehole mosquito</name>
    <name type="synonym">Aedes triseriatus</name>
    <dbReference type="NCBI Taxonomy" id="7162"/>
    <lineage>
        <taxon>Eukaryota</taxon>
        <taxon>Metazoa</taxon>
        <taxon>Ecdysozoa</taxon>
        <taxon>Arthropoda</taxon>
        <taxon>Hexapoda</taxon>
        <taxon>Insecta</taxon>
        <taxon>Pterygota</taxon>
        <taxon>Neoptera</taxon>
        <taxon>Endopterygota</taxon>
        <taxon>Diptera</taxon>
        <taxon>Nematocera</taxon>
        <taxon>Culicoidea</taxon>
        <taxon>Culicidae</taxon>
        <taxon>Culicinae</taxon>
        <taxon>Aedini</taxon>
        <taxon>Ochlerotatus</taxon>
        <taxon>Protomacleaya</taxon>
    </lineage>
</organism>
<dbReference type="PANTHER" id="PTHR21131">
    <property type="entry name" value="SERINE-TYPE ENDOPEPTIDASE INHIBITOR"/>
    <property type="match status" value="1"/>
</dbReference>
<sequence length="94" mass="10040">MKHTGVLVGVLALAFSFLAIAEIAEARGEGKRGVCACPRMYMPVCGSDGKTYSNDCLLKCEADTDGGMRIKLTKVADQACETLEGYAGEIPEEY</sequence>
<dbReference type="Pfam" id="PF00050">
    <property type="entry name" value="Kazal_1"/>
    <property type="match status" value="1"/>
</dbReference>
<feature type="signal peptide" evidence="1">
    <location>
        <begin position="1"/>
        <end position="26"/>
    </location>
</feature>